<dbReference type="SUPFAM" id="SSF46785">
    <property type="entry name" value="Winged helix' DNA-binding domain"/>
    <property type="match status" value="1"/>
</dbReference>
<dbReference type="Proteomes" id="UP001208690">
    <property type="component" value="Unassembled WGS sequence"/>
</dbReference>
<dbReference type="Gene3D" id="1.10.10.10">
    <property type="entry name" value="Winged helix-like DNA-binding domain superfamily/Winged helix DNA-binding domain"/>
    <property type="match status" value="1"/>
</dbReference>
<gene>
    <name evidence="2" type="ORF">MUB52_19270</name>
</gene>
<dbReference type="EMBL" id="JALIEB010000017">
    <property type="protein sequence ID" value="MCV3273578.1"/>
    <property type="molecule type" value="Genomic_DNA"/>
</dbReference>
<sequence>MLDDQVGYLLRLAGQRHAAIFQAHTVQGLTPTQFSTLVRLAENGPCSQNQLGRLAAMDIATIKGVVDRLRQRGFVRTAPSADDRRRHIVSLTDEGARALDRMIPAGRVITEETLAPLKPPERRNLIKLLRKLG</sequence>
<organism evidence="2 3">
    <name type="scientific">Roseobacter sinensis</name>
    <dbReference type="NCBI Taxonomy" id="2931391"/>
    <lineage>
        <taxon>Bacteria</taxon>
        <taxon>Pseudomonadati</taxon>
        <taxon>Pseudomonadota</taxon>
        <taxon>Alphaproteobacteria</taxon>
        <taxon>Rhodobacterales</taxon>
        <taxon>Roseobacteraceae</taxon>
        <taxon>Roseobacter</taxon>
    </lineage>
</organism>
<comment type="caution">
    <text evidence="2">The sequence shown here is derived from an EMBL/GenBank/DDBJ whole genome shotgun (WGS) entry which is preliminary data.</text>
</comment>
<evidence type="ECO:0000313" key="3">
    <source>
        <dbReference type="Proteomes" id="UP001208690"/>
    </source>
</evidence>
<dbReference type="Pfam" id="PF01047">
    <property type="entry name" value="MarR"/>
    <property type="match status" value="1"/>
</dbReference>
<dbReference type="InterPro" id="IPR036390">
    <property type="entry name" value="WH_DNA-bd_sf"/>
</dbReference>
<keyword evidence="3" id="KW-1185">Reference proteome</keyword>
<accession>A0ABT3BK31</accession>
<dbReference type="PROSITE" id="PS50995">
    <property type="entry name" value="HTH_MARR_2"/>
    <property type="match status" value="1"/>
</dbReference>
<dbReference type="InterPro" id="IPR039422">
    <property type="entry name" value="MarR/SlyA-like"/>
</dbReference>
<proteinExistence type="predicted"/>
<dbReference type="SMART" id="SM00347">
    <property type="entry name" value="HTH_MARR"/>
    <property type="match status" value="1"/>
</dbReference>
<dbReference type="InterPro" id="IPR036388">
    <property type="entry name" value="WH-like_DNA-bd_sf"/>
</dbReference>
<reference evidence="2 3" key="1">
    <citation type="submission" date="2022-04" db="EMBL/GenBank/DDBJ databases">
        <title>Roseobacter sp. WL0113 is a bacterium isolated from neritic sediment.</title>
        <authorList>
            <person name="Wang L."/>
            <person name="He W."/>
            <person name="Zhang D.-F."/>
        </authorList>
    </citation>
    <scope>NUCLEOTIDE SEQUENCE [LARGE SCALE GENOMIC DNA]</scope>
    <source>
        <strain evidence="2 3">WL0113</strain>
    </source>
</reference>
<protein>
    <submittedName>
        <fullName evidence="2">MarR family transcriptional regulator</fullName>
    </submittedName>
</protein>
<dbReference type="PRINTS" id="PR00598">
    <property type="entry name" value="HTHMARR"/>
</dbReference>
<feature type="domain" description="HTH marR-type" evidence="1">
    <location>
        <begin position="3"/>
        <end position="133"/>
    </location>
</feature>
<name>A0ABT3BK31_9RHOB</name>
<evidence type="ECO:0000313" key="2">
    <source>
        <dbReference type="EMBL" id="MCV3273578.1"/>
    </source>
</evidence>
<evidence type="ECO:0000259" key="1">
    <source>
        <dbReference type="PROSITE" id="PS50995"/>
    </source>
</evidence>
<dbReference type="PANTHER" id="PTHR33164:SF95">
    <property type="entry name" value="TRANSCRIPTIONAL REGULATOR"/>
    <property type="match status" value="1"/>
</dbReference>
<dbReference type="PANTHER" id="PTHR33164">
    <property type="entry name" value="TRANSCRIPTIONAL REGULATOR, MARR FAMILY"/>
    <property type="match status" value="1"/>
</dbReference>
<dbReference type="InterPro" id="IPR000835">
    <property type="entry name" value="HTH_MarR-typ"/>
</dbReference>